<dbReference type="EMBL" id="SSHH01000001">
    <property type="protein sequence ID" value="TIX51850.1"/>
    <property type="molecule type" value="Genomic_DNA"/>
</dbReference>
<dbReference type="GO" id="GO:0006508">
    <property type="term" value="P:proteolysis"/>
    <property type="evidence" value="ECO:0007669"/>
    <property type="project" value="UniProtKB-KW"/>
</dbReference>
<keyword evidence="4" id="KW-0378">Hydrolase</keyword>
<dbReference type="InterPro" id="IPR009003">
    <property type="entry name" value="Peptidase_S1_PA"/>
</dbReference>
<keyword evidence="2" id="KW-0472">Membrane</keyword>
<keyword evidence="2" id="KW-1133">Transmembrane helix</keyword>
<keyword evidence="1" id="KW-0175">Coiled coil</keyword>
<comment type="caution">
    <text evidence="4">The sequence shown here is derived from an EMBL/GenBank/DDBJ whole genome shotgun (WGS) entry which is preliminary data.</text>
</comment>
<dbReference type="PANTHER" id="PTHR43019:SF23">
    <property type="entry name" value="PROTEASE DO-LIKE 5, CHLOROPLASTIC"/>
    <property type="match status" value="1"/>
</dbReference>
<proteinExistence type="predicted"/>
<reference evidence="4 5" key="1">
    <citation type="submission" date="2019-04" db="EMBL/GenBank/DDBJ databases">
        <title>Altererythrobacter aquimixticola sp. nov., isolated from sediment of junction between the ocean and a freshwater spring.</title>
        <authorList>
            <person name="Yoon J.-H."/>
        </authorList>
    </citation>
    <scope>NUCLEOTIDE SEQUENCE [LARGE SCALE GENOMIC DNA]</scope>
    <source>
        <strain evidence="4 5">SSKS-13</strain>
    </source>
</reference>
<feature type="coiled-coil region" evidence="1">
    <location>
        <begin position="256"/>
        <end position="290"/>
    </location>
</feature>
<name>A0A4T3F9Z2_9SPHN</name>
<dbReference type="GO" id="GO:0004252">
    <property type="term" value="F:serine-type endopeptidase activity"/>
    <property type="evidence" value="ECO:0007669"/>
    <property type="project" value="InterPro"/>
</dbReference>
<keyword evidence="2" id="KW-0812">Transmembrane</keyword>
<keyword evidence="3" id="KW-0732">Signal</keyword>
<dbReference type="PANTHER" id="PTHR43019">
    <property type="entry name" value="SERINE ENDOPROTEASE DEGS"/>
    <property type="match status" value="1"/>
</dbReference>
<evidence type="ECO:0000256" key="2">
    <source>
        <dbReference type="SAM" id="Phobius"/>
    </source>
</evidence>
<organism evidence="4 5">
    <name type="scientific">Alteraurantiacibacter aquimixticola</name>
    <dbReference type="NCBI Taxonomy" id="2489173"/>
    <lineage>
        <taxon>Bacteria</taxon>
        <taxon>Pseudomonadati</taxon>
        <taxon>Pseudomonadota</taxon>
        <taxon>Alphaproteobacteria</taxon>
        <taxon>Sphingomonadales</taxon>
        <taxon>Erythrobacteraceae</taxon>
        <taxon>Alteraurantiacibacter</taxon>
    </lineage>
</organism>
<gene>
    <name evidence="4" type="ORF">E5222_05250</name>
</gene>
<evidence type="ECO:0000256" key="1">
    <source>
        <dbReference type="SAM" id="Coils"/>
    </source>
</evidence>
<dbReference type="Proteomes" id="UP000309389">
    <property type="component" value="Unassembled WGS sequence"/>
</dbReference>
<feature type="transmembrane region" description="Helical" evidence="2">
    <location>
        <begin position="335"/>
        <end position="354"/>
    </location>
</feature>
<keyword evidence="4" id="KW-0645">Protease</keyword>
<dbReference type="PRINTS" id="PR00834">
    <property type="entry name" value="PROTEASES2C"/>
</dbReference>
<dbReference type="Gene3D" id="2.40.10.10">
    <property type="entry name" value="Trypsin-like serine proteases"/>
    <property type="match status" value="2"/>
</dbReference>
<dbReference type="InterPro" id="IPR043504">
    <property type="entry name" value="Peptidase_S1_PA_chymotrypsin"/>
</dbReference>
<evidence type="ECO:0000313" key="4">
    <source>
        <dbReference type="EMBL" id="TIX51850.1"/>
    </source>
</evidence>
<evidence type="ECO:0000313" key="5">
    <source>
        <dbReference type="Proteomes" id="UP000309389"/>
    </source>
</evidence>
<dbReference type="InterPro" id="IPR001940">
    <property type="entry name" value="Peptidase_S1C"/>
</dbReference>
<dbReference type="RefSeq" id="WP_136692639.1">
    <property type="nucleotide sequence ID" value="NZ_SSHH01000001.1"/>
</dbReference>
<feature type="signal peptide" evidence="3">
    <location>
        <begin position="1"/>
        <end position="29"/>
    </location>
</feature>
<dbReference type="AlphaFoldDB" id="A0A4T3F9Z2"/>
<accession>A0A4T3F9Z2</accession>
<keyword evidence="5" id="KW-1185">Reference proteome</keyword>
<feature type="chain" id="PRO_5020446129" evidence="3">
    <location>
        <begin position="30"/>
        <end position="528"/>
    </location>
</feature>
<dbReference type="Pfam" id="PF13365">
    <property type="entry name" value="Trypsin_2"/>
    <property type="match status" value="1"/>
</dbReference>
<protein>
    <submittedName>
        <fullName evidence="4">Serine protease</fullName>
    </submittedName>
</protein>
<sequence length="528" mass="56265">MNRTSLAARLLALAALALASLLTAAPAHADPADIDAAARGVVRVVVMGRDGEEVFPISHGSGFAVNGETIITNAHVVGPAVDDPRLSIGIVPSDGGESVYGRVISVSPRNDLALVTTTSPMRLPPLTIAGNPPGSAGSVTAIGFPMNVDQAQGLGERDIFRAQPPVTSQGFLSGRRPSREFDTVLHTAPIARGNSGGPLVDDCGRVIGVNSFGAESEGTEAEFFFAVTVRELLPFLRANDITPRINSLPCRSLADLDAEERAREAQRQMVAQMQAEAAEEERAQRRADLRRNIEFAVLDERSNGQALALLLAMVALGGAAFAYDSHRRADFRQRAIGGSVALLAITGALVAWLSRPAFAEVEERLEDQLRAEMSDESSGVIAQASTNGTLACTLDLSRSRVLGAPVESVPLEWEEDGCVNERTQYGLDARGWSRAFVPANEEAVSINRFDPETGEYVIDRYLLDRETMTSARSARASFEAPQCGDGQEAARQLGTAQGEIIALLPDAPNERLVYDCGVTLEGPIELDP</sequence>
<evidence type="ECO:0000256" key="3">
    <source>
        <dbReference type="SAM" id="SignalP"/>
    </source>
</evidence>
<dbReference type="OrthoDB" id="9766361at2"/>
<dbReference type="SUPFAM" id="SSF50494">
    <property type="entry name" value="Trypsin-like serine proteases"/>
    <property type="match status" value="1"/>
</dbReference>
<feature type="transmembrane region" description="Helical" evidence="2">
    <location>
        <begin position="306"/>
        <end position="323"/>
    </location>
</feature>